<evidence type="ECO:0000313" key="3">
    <source>
        <dbReference type="Proteomes" id="UP000320239"/>
    </source>
</evidence>
<evidence type="ECO:0000256" key="1">
    <source>
        <dbReference type="SAM" id="MobiDB-lite"/>
    </source>
</evidence>
<reference evidence="2 3" key="1">
    <citation type="submission" date="2019-06" db="EMBL/GenBank/DDBJ databases">
        <title>Sequencing the genomes of 1000 actinobacteria strains.</title>
        <authorList>
            <person name="Klenk H.-P."/>
        </authorList>
    </citation>
    <scope>NUCLEOTIDE SEQUENCE [LARGE SCALE GENOMIC DNA]</scope>
    <source>
        <strain evidence="2 3">DSM 43866</strain>
    </source>
</reference>
<keyword evidence="3" id="KW-1185">Reference proteome</keyword>
<dbReference type="Proteomes" id="UP000320239">
    <property type="component" value="Unassembled WGS sequence"/>
</dbReference>
<dbReference type="AlphaFoldDB" id="A0A561W9S1"/>
<comment type="caution">
    <text evidence="2">The sequence shown here is derived from an EMBL/GenBank/DDBJ whole genome shotgun (WGS) entry which is preliminary data.</text>
</comment>
<name>A0A561W9S1_ACTTI</name>
<protein>
    <recommendedName>
        <fullName evidence="4">YacP-like NYN domain-containing protein</fullName>
    </recommendedName>
</protein>
<feature type="compositionally biased region" description="Basic and acidic residues" evidence="1">
    <location>
        <begin position="179"/>
        <end position="191"/>
    </location>
</feature>
<gene>
    <name evidence="2" type="ORF">FHX34_103116</name>
</gene>
<evidence type="ECO:0000313" key="2">
    <source>
        <dbReference type="EMBL" id="TWG20588.1"/>
    </source>
</evidence>
<sequence>MSAPEERSSGPLAPRFQEPALPEPAPAPPESPFQDATPDPPASREPASRSRAPRGQRGTAARSAAPPGHPDTGAPHAASAPRDRRRTPVAAPPPDNSATPVTPAPPDNTATPVSAAPPDRSATPVAAAPPDKSGMPVSAAPPDNAATPVAATPPDSSPTQLAVAAPDRSAAGVTDAPSDDFRPPGSADRRASPTSPVRMPLVVVDGANVVGSVPDGWWRDRAGAAIRLRDRLAAVPGTGLTGLPAPVEVVLVVEGKARDIPQTPDGIRIERAPGSGDDTIIDLVRREPRTRPIVVVTADRGLRARATALGAEVRGPSVVPR</sequence>
<accession>A0A561W9S1</accession>
<evidence type="ECO:0008006" key="4">
    <source>
        <dbReference type="Google" id="ProtNLM"/>
    </source>
</evidence>
<dbReference type="EMBL" id="VIWY01000003">
    <property type="protein sequence ID" value="TWG20588.1"/>
    <property type="molecule type" value="Genomic_DNA"/>
</dbReference>
<feature type="compositionally biased region" description="Pro residues" evidence="1">
    <location>
        <begin position="21"/>
        <end position="31"/>
    </location>
</feature>
<feature type="region of interest" description="Disordered" evidence="1">
    <location>
        <begin position="1"/>
        <end position="194"/>
    </location>
</feature>
<proteinExistence type="predicted"/>
<organism evidence="2 3">
    <name type="scientific">Actinoplanes teichomyceticus</name>
    <dbReference type="NCBI Taxonomy" id="1867"/>
    <lineage>
        <taxon>Bacteria</taxon>
        <taxon>Bacillati</taxon>
        <taxon>Actinomycetota</taxon>
        <taxon>Actinomycetes</taxon>
        <taxon>Micromonosporales</taxon>
        <taxon>Micromonosporaceae</taxon>
        <taxon>Actinoplanes</taxon>
    </lineage>
</organism>